<dbReference type="PROSITE" id="PS50887">
    <property type="entry name" value="GGDEF"/>
    <property type="match status" value="1"/>
</dbReference>
<feature type="domain" description="GGDEF" evidence="2">
    <location>
        <begin position="373"/>
        <end position="505"/>
    </location>
</feature>
<name>A0A3S9NKU9_9BURK</name>
<proteinExistence type="predicted"/>
<dbReference type="Gene3D" id="3.30.450.20">
    <property type="entry name" value="PAS domain"/>
    <property type="match status" value="1"/>
</dbReference>
<evidence type="ECO:0000313" key="3">
    <source>
        <dbReference type="EMBL" id="AZQ56318.1"/>
    </source>
</evidence>
<keyword evidence="1" id="KW-0472">Membrane</keyword>
<feature type="transmembrane region" description="Helical" evidence="1">
    <location>
        <begin position="131"/>
        <end position="147"/>
    </location>
</feature>
<keyword evidence="1" id="KW-1133">Transmembrane helix</keyword>
<dbReference type="RefSeq" id="WP_126369754.1">
    <property type="nucleotide sequence ID" value="NZ_CP034547.1"/>
</dbReference>
<gene>
    <name evidence="3" type="ORF">D5R55_36745</name>
</gene>
<dbReference type="Pfam" id="PF12860">
    <property type="entry name" value="PAS_7"/>
    <property type="match status" value="1"/>
</dbReference>
<dbReference type="Pfam" id="PF00990">
    <property type="entry name" value="GGDEF"/>
    <property type="match status" value="1"/>
</dbReference>
<reference evidence="3 4" key="1">
    <citation type="submission" date="2018-12" db="EMBL/GenBank/DDBJ databases">
        <title>Cadmium resistance mechanism in endophytic bacteria Burkholderia cenocepacia YG-3.</title>
        <authorList>
            <person name="Zhang X."/>
            <person name="Wang X."/>
            <person name="Zhu Y."/>
        </authorList>
    </citation>
    <scope>NUCLEOTIDE SEQUENCE [LARGE SCALE GENOMIC DNA]</scope>
    <source>
        <strain evidence="3 4">YG-3</strain>
    </source>
</reference>
<organism evidence="3 4">
    <name type="scientific">Burkholderia cenocepacia</name>
    <dbReference type="NCBI Taxonomy" id="95486"/>
    <lineage>
        <taxon>Bacteria</taxon>
        <taxon>Pseudomonadati</taxon>
        <taxon>Pseudomonadota</taxon>
        <taxon>Betaproteobacteria</taxon>
        <taxon>Burkholderiales</taxon>
        <taxon>Burkholderiaceae</taxon>
        <taxon>Burkholderia</taxon>
        <taxon>Burkholderia cepacia complex</taxon>
    </lineage>
</organism>
<evidence type="ECO:0000256" key="1">
    <source>
        <dbReference type="SAM" id="Phobius"/>
    </source>
</evidence>
<dbReference type="AlphaFoldDB" id="A0A3S9NKU9"/>
<feature type="transmembrane region" description="Helical" evidence="1">
    <location>
        <begin position="106"/>
        <end position="125"/>
    </location>
</feature>
<dbReference type="SMART" id="SM00091">
    <property type="entry name" value="PAS"/>
    <property type="match status" value="1"/>
</dbReference>
<sequence>MTVRASLLNSVLATPPSGNHRVTAALRPSMLVTLFEDVRPMALSGLASGFVAAVALIRLQQLWCLAWLVVDVGLLIARLSIVRAYTVRRDAGDDRTEYWASRYAPVSLVACFVLGLGVMGCVQAADVELGTLSVMVAGGVFGGIASRNSALPRLAMTQVALGVLPIGIGALLAPRPGAWLLVPPIAIYLAAMRTVVQRHYRVLVALIAARQRNAELVARFDAALTYMPHGLCMIDGDSRVIVANRRTAQLFGSPREIMLDTPLPAVVAALGAHAVTDPGGAGLAAQCDVWLSRNEPGPLDIALADGRQLELTRHRVPDGNAVIIVEDVTARRQTEQHIQHLARHDALTGLPNRHELHAQLKRMLARRPRLSSPAIAVMYLDLDGFKSINDRFGHQAGDEVLMQVAERLGKTLPPGELAARIGGDEFIVAIDDTTMDACSILAARIIRQISAPYALSIGETVCIGISVGIALDDGHGSPDELIRQADSALYDAKSAGKGIYCFYSSGSGSRRMAPAEAS</sequence>
<evidence type="ECO:0000259" key="2">
    <source>
        <dbReference type="PROSITE" id="PS50887"/>
    </source>
</evidence>
<dbReference type="NCBIfam" id="TIGR00254">
    <property type="entry name" value="GGDEF"/>
    <property type="match status" value="1"/>
</dbReference>
<dbReference type="SUPFAM" id="SSF55785">
    <property type="entry name" value="PYP-like sensor domain (PAS domain)"/>
    <property type="match status" value="1"/>
</dbReference>
<dbReference type="SUPFAM" id="SSF55073">
    <property type="entry name" value="Nucleotide cyclase"/>
    <property type="match status" value="1"/>
</dbReference>
<evidence type="ECO:0000313" key="4">
    <source>
        <dbReference type="Proteomes" id="UP000277191"/>
    </source>
</evidence>
<dbReference type="InterPro" id="IPR035965">
    <property type="entry name" value="PAS-like_dom_sf"/>
</dbReference>
<dbReference type="InterPro" id="IPR000160">
    <property type="entry name" value="GGDEF_dom"/>
</dbReference>
<dbReference type="PANTHER" id="PTHR44757">
    <property type="entry name" value="DIGUANYLATE CYCLASE DGCP"/>
    <property type="match status" value="1"/>
</dbReference>
<protein>
    <submittedName>
        <fullName evidence="3">Diguanylate cyclase</fullName>
    </submittedName>
</protein>
<dbReference type="PANTHER" id="PTHR44757:SF2">
    <property type="entry name" value="BIOFILM ARCHITECTURE MAINTENANCE PROTEIN MBAA"/>
    <property type="match status" value="1"/>
</dbReference>
<dbReference type="CDD" id="cd00130">
    <property type="entry name" value="PAS"/>
    <property type="match status" value="1"/>
</dbReference>
<keyword evidence="1" id="KW-0812">Transmembrane</keyword>
<feature type="transmembrane region" description="Helical" evidence="1">
    <location>
        <begin position="65"/>
        <end position="85"/>
    </location>
</feature>
<dbReference type="SMART" id="SM00267">
    <property type="entry name" value="GGDEF"/>
    <property type="match status" value="1"/>
</dbReference>
<dbReference type="EMBL" id="CP034547">
    <property type="protein sequence ID" value="AZQ56318.1"/>
    <property type="molecule type" value="Genomic_DNA"/>
</dbReference>
<dbReference type="InterPro" id="IPR000014">
    <property type="entry name" value="PAS"/>
</dbReference>
<feature type="transmembrane region" description="Helical" evidence="1">
    <location>
        <begin position="40"/>
        <end position="59"/>
    </location>
</feature>
<dbReference type="InterPro" id="IPR029787">
    <property type="entry name" value="Nucleotide_cyclase"/>
</dbReference>
<dbReference type="Proteomes" id="UP000277191">
    <property type="component" value="Chromosome 3"/>
</dbReference>
<dbReference type="InterPro" id="IPR043128">
    <property type="entry name" value="Rev_trsase/Diguanyl_cyclase"/>
</dbReference>
<feature type="transmembrane region" description="Helical" evidence="1">
    <location>
        <begin position="154"/>
        <end position="172"/>
    </location>
</feature>
<dbReference type="Gene3D" id="3.30.70.270">
    <property type="match status" value="1"/>
</dbReference>
<dbReference type="CDD" id="cd01949">
    <property type="entry name" value="GGDEF"/>
    <property type="match status" value="1"/>
</dbReference>
<accession>A0A3S9NKU9</accession>
<dbReference type="InterPro" id="IPR052155">
    <property type="entry name" value="Biofilm_reg_signaling"/>
</dbReference>